<dbReference type="AlphaFoldDB" id="A0A6C0BI80"/>
<evidence type="ECO:0000256" key="1">
    <source>
        <dbReference type="SAM" id="MobiDB-lite"/>
    </source>
</evidence>
<proteinExistence type="predicted"/>
<name>A0A6C0BI80_9ZZZZ</name>
<reference evidence="2" key="1">
    <citation type="journal article" date="2020" name="Nature">
        <title>Giant virus diversity and host interactions through global metagenomics.</title>
        <authorList>
            <person name="Schulz F."/>
            <person name="Roux S."/>
            <person name="Paez-Espino D."/>
            <person name="Jungbluth S."/>
            <person name="Walsh D.A."/>
            <person name="Denef V.J."/>
            <person name="McMahon K.D."/>
            <person name="Konstantinidis K.T."/>
            <person name="Eloe-Fadrosh E.A."/>
            <person name="Kyrpides N.C."/>
            <person name="Woyke T."/>
        </authorList>
    </citation>
    <scope>NUCLEOTIDE SEQUENCE</scope>
    <source>
        <strain evidence="2">GVMAG-M-3300013006-15</strain>
    </source>
</reference>
<protein>
    <submittedName>
        <fullName evidence="2">Uncharacterized protein</fullName>
    </submittedName>
</protein>
<evidence type="ECO:0000313" key="2">
    <source>
        <dbReference type="EMBL" id="QHS91810.1"/>
    </source>
</evidence>
<accession>A0A6C0BI80</accession>
<feature type="compositionally biased region" description="Basic residues" evidence="1">
    <location>
        <begin position="105"/>
        <end position="122"/>
    </location>
</feature>
<organism evidence="2">
    <name type="scientific">viral metagenome</name>
    <dbReference type="NCBI Taxonomy" id="1070528"/>
    <lineage>
        <taxon>unclassified sequences</taxon>
        <taxon>metagenomes</taxon>
        <taxon>organismal metagenomes</taxon>
    </lineage>
</organism>
<dbReference type="EMBL" id="MN739164">
    <property type="protein sequence ID" value="QHS91810.1"/>
    <property type="molecule type" value="Genomic_DNA"/>
</dbReference>
<feature type="region of interest" description="Disordered" evidence="1">
    <location>
        <begin position="100"/>
        <end position="122"/>
    </location>
</feature>
<sequence length="122" mass="14650">MEPQKVFFYPRGDFNSIPEKWLKDDDLRVKLAQMERLKTNPNWAIVNSENNIANMKYTLERNIKELIQRKRSLGKRQSSLCGKITRGARRWLPCGSYSEVDHNERKTRKIRKNRKQKKQMKN</sequence>